<keyword evidence="5" id="KW-0479">Metal-binding</keyword>
<dbReference type="Pfam" id="PF16898">
    <property type="entry name" value="TOPRIM_C"/>
    <property type="match status" value="1"/>
</dbReference>
<dbReference type="CDD" id="cd03481">
    <property type="entry name" value="TopoIIA_Trans_ScTopoIIA"/>
    <property type="match status" value="1"/>
</dbReference>
<keyword evidence="9 12" id="KW-0799">Topoisomerase</keyword>
<dbReference type="GeneID" id="17325703"/>
<dbReference type="InterPro" id="IPR013506">
    <property type="entry name" value="Topo_IIA_bsu_dom2"/>
</dbReference>
<dbReference type="KEGG" id="ccp:CHC_T00006305001"/>
<evidence type="ECO:0000313" key="18">
    <source>
        <dbReference type="Proteomes" id="UP000012073"/>
    </source>
</evidence>
<keyword evidence="10 12" id="KW-0238">DNA-binding</keyword>
<dbReference type="Gene3D" id="3.30.565.10">
    <property type="entry name" value="Histidine kinase-like ATPase, C-terminal domain"/>
    <property type="match status" value="1"/>
</dbReference>
<dbReference type="Pfam" id="PF00204">
    <property type="entry name" value="DNA_gyraseB"/>
    <property type="match status" value="1"/>
</dbReference>
<feature type="compositionally biased region" description="Acidic residues" evidence="14">
    <location>
        <begin position="1204"/>
        <end position="1214"/>
    </location>
</feature>
<feature type="domain" description="Toprim" evidence="15">
    <location>
        <begin position="348"/>
        <end position="464"/>
    </location>
</feature>
<dbReference type="GO" id="GO:0046872">
    <property type="term" value="F:metal ion binding"/>
    <property type="evidence" value="ECO:0007669"/>
    <property type="project" value="UniProtKB-KW"/>
</dbReference>
<dbReference type="RefSeq" id="XP_005717991.1">
    <property type="nucleotide sequence ID" value="XM_005717934.1"/>
</dbReference>
<dbReference type="InterPro" id="IPR050634">
    <property type="entry name" value="DNA_Topoisomerase_II"/>
</dbReference>
<reference evidence="18" key="1">
    <citation type="journal article" date="2013" name="Proc. Natl. Acad. Sci. U.S.A.">
        <title>Genome structure and metabolic features in the red seaweed Chondrus crispus shed light on evolution of the Archaeplastida.</title>
        <authorList>
            <person name="Collen J."/>
            <person name="Porcel B."/>
            <person name="Carre W."/>
            <person name="Ball S.G."/>
            <person name="Chaparro C."/>
            <person name="Tonon T."/>
            <person name="Barbeyron T."/>
            <person name="Michel G."/>
            <person name="Noel B."/>
            <person name="Valentin K."/>
            <person name="Elias M."/>
            <person name="Artiguenave F."/>
            <person name="Arun A."/>
            <person name="Aury J.M."/>
            <person name="Barbosa-Neto J.F."/>
            <person name="Bothwell J.H."/>
            <person name="Bouget F.Y."/>
            <person name="Brillet L."/>
            <person name="Cabello-Hurtado F."/>
            <person name="Capella-Gutierrez S."/>
            <person name="Charrier B."/>
            <person name="Cladiere L."/>
            <person name="Cock J.M."/>
            <person name="Coelho S.M."/>
            <person name="Colleoni C."/>
            <person name="Czjzek M."/>
            <person name="Da Silva C."/>
            <person name="Delage L."/>
            <person name="Denoeud F."/>
            <person name="Deschamps P."/>
            <person name="Dittami S.M."/>
            <person name="Gabaldon T."/>
            <person name="Gachon C.M."/>
            <person name="Groisillier A."/>
            <person name="Herve C."/>
            <person name="Jabbari K."/>
            <person name="Katinka M."/>
            <person name="Kloareg B."/>
            <person name="Kowalczyk N."/>
            <person name="Labadie K."/>
            <person name="Leblanc C."/>
            <person name="Lopez P.J."/>
            <person name="McLachlan D.H."/>
            <person name="Meslet-Cladiere L."/>
            <person name="Moustafa A."/>
            <person name="Nehr Z."/>
            <person name="Nyvall Collen P."/>
            <person name="Panaud O."/>
            <person name="Partensky F."/>
            <person name="Poulain J."/>
            <person name="Rensing S.A."/>
            <person name="Rousvoal S."/>
            <person name="Samson G."/>
            <person name="Symeonidi A."/>
            <person name="Weissenbach J."/>
            <person name="Zambounis A."/>
            <person name="Wincker P."/>
            <person name="Boyen C."/>
        </authorList>
    </citation>
    <scope>NUCLEOTIDE SEQUENCE [LARGE SCALE GENOMIC DNA]</scope>
    <source>
        <strain evidence="18">cv. Stackhouse</strain>
    </source>
</reference>
<dbReference type="EC" id="5.6.2.2" evidence="13"/>
<dbReference type="Pfam" id="PF01751">
    <property type="entry name" value="Toprim"/>
    <property type="match status" value="1"/>
</dbReference>
<comment type="cofactor">
    <cofactor evidence="2">
        <name>Ca(2+)</name>
        <dbReference type="ChEBI" id="CHEBI:29108"/>
    </cofactor>
</comment>
<dbReference type="PRINTS" id="PR01158">
    <property type="entry name" value="TOPISMRASEII"/>
</dbReference>
<dbReference type="OMA" id="DVKPHMI"/>
<evidence type="ECO:0000256" key="14">
    <source>
        <dbReference type="SAM" id="MobiDB-lite"/>
    </source>
</evidence>
<keyword evidence="6 13" id="KW-0547">Nucleotide-binding</keyword>
<name>R7QHX8_CHOCR</name>
<dbReference type="Gramene" id="CDF38122">
    <property type="protein sequence ID" value="CDF38122"/>
    <property type="gene ID" value="CHC_T00006305001"/>
</dbReference>
<proteinExistence type="inferred from homology"/>
<dbReference type="InterPro" id="IPR031660">
    <property type="entry name" value="TOPRIM_C"/>
</dbReference>
<evidence type="ECO:0000256" key="3">
    <source>
        <dbReference type="ARBA" id="ARBA00001946"/>
    </source>
</evidence>
<dbReference type="SMART" id="SM00433">
    <property type="entry name" value="TOP2c"/>
    <property type="match status" value="1"/>
</dbReference>
<dbReference type="InterPro" id="IPR020568">
    <property type="entry name" value="Ribosomal_Su5_D2-typ_SF"/>
</dbReference>
<protein>
    <recommendedName>
        <fullName evidence="13">DNA topoisomerase 2</fullName>
        <ecNumber evidence="13">5.6.2.2</ecNumber>
    </recommendedName>
</protein>
<evidence type="ECO:0000259" key="15">
    <source>
        <dbReference type="PROSITE" id="PS50880"/>
    </source>
</evidence>
<keyword evidence="18" id="KW-1185">Reference proteome</keyword>
<dbReference type="PROSITE" id="PS00177">
    <property type="entry name" value="TOPOISOMERASE_II"/>
    <property type="match status" value="1"/>
</dbReference>
<dbReference type="PROSITE" id="PS50880">
    <property type="entry name" value="TOPRIM"/>
    <property type="match status" value="1"/>
</dbReference>
<comment type="function">
    <text evidence="13">Control of topological states of DNA by transient breakage and subsequent rejoining of DNA strands. Topoisomerase II makes double-strand breaks.</text>
</comment>
<dbReference type="Gene3D" id="3.30.1360.40">
    <property type="match status" value="1"/>
</dbReference>
<sequence>MNTIKVEIDTENQLISVWNNGAGIPVEIHQKEKIYVPELIFGNLLTSSNYDDDEKKVVGGRNGFGAKLANIFSNEFTVETADAQRGKKYKQVFRKNMSEKDKPSIKSNGKKEAYTKISFSPDLTRFGMTHLDDDIVSLMKKRVYDIAGISSNLKVYLNGKKIPVKSFKDYVALYNDKGGPSTVMYERISDRWEVAITASEGQLTQLSFVNSIWTIKGGTHVTHVADQIVSKVAEHIAKKNKGTKVKPFQIKSQLSLYINCLIENPSFDSQTKETLTTKPSKFGSKWSLSADLTKKVMNSEIIENVLAFAKFKESKELAKTDGGKRVRLTGITKFYDANRAGTREGSKCTLVLTEGDSAMATAFSGLSVVGRDYYGVYPLRGKMLNVREAKHKQIMDNKEINNLKKILGLQHNKKYCKETMKSLRYGHVLIMADQDHDGSHIKGLIINFFDHFWPGLLQIDGFLQELITPIVQCTKGQKKKVFFTIPEYETFCESSESAGWEGKYFKGLGTSTSADAKSYFSDLPTHLHEFKHTGVNDTDMIELAFSKQRVNDRKDWIASYAPGTYFHHGVDELNYANFVNKELILFSVYDNERSIPCVVDGFKPSQRKVMFGCFKRKLTKKELKVVQLAGYISEQTAYRHGDVSLQSTIVGLGQNFVGSNNLNFLVPAGQFGTRLTGGKDAASARYICTKLAPIARAMFPEADDAVLSYLVDEDKVIEPKWYCPIIPTVLVNGSEGIGTGWSSSVPCYNPRELIANIRRLLAGNRMEPMMPWYRGFNGSIVPVQNSKSYDIYGTLRKSSEENVFKVEELPIKAWTSAYKDFLESVLIGSSEGDSPFLKDFHDNSTENTVNFTLMTTPAVSRTLSSSEGYKKLKLTSSVTTSNMVLFNKDGRLRKYENPEEILQEFFETRYALYEDRRLHLLKELEQKLLCLDNKQRFILLVIDDKLKVAKRRKDQLLADLVRLKFDPIHTGKAKKGSPADTPASDSEENDNSPQSGDKRYDYLLSMPLWSLTAERVANLADQRNKTKAEKDAMEEVTVEDIWEADLCRLEEAIVREEKETAVMAKDLERVAKVAHARQQKGRGRKGAKKYDETIIGDLEVVPLPNARSAALKKVRARKTTAEEKKSIVRGSNTAARKKNAKDSPDDDMVDIISLRDSSSEESDDEEDIVHLMDDVALDDDEVRKPSLPKTRRPQKRSAKRAADIPDDLSEDDMFETQPKAKRTVRTTRTKTSKRDVIDISTSEDDDKSTMKENRSTANNVGLDFSVDSDEDESLSLSQRLAKRLTVSDDAPKKSGKAKTPSNNPVPKQRPSRAGFTKRSREPAPKKSVGEGSVFSPSPSPQQKKTRVRSPQARKNSKRPTTSARGSEDLTEGGDVGTVEVETRPRRQRATKKKVVFSESESSGEEDDDFLCSDDDFEGCADDDSDFE</sequence>
<evidence type="ECO:0000256" key="9">
    <source>
        <dbReference type="ARBA" id="ARBA00023029"/>
    </source>
</evidence>
<dbReference type="OrthoDB" id="276498at2759"/>
<dbReference type="InterPro" id="IPR013760">
    <property type="entry name" value="Topo_IIA-like_dom_sf"/>
</dbReference>
<comment type="cofactor">
    <cofactor evidence="3">
        <name>Mg(2+)</name>
        <dbReference type="ChEBI" id="CHEBI:18420"/>
    </cofactor>
</comment>
<dbReference type="EMBL" id="HG001898">
    <property type="protein sequence ID" value="CDF38122.1"/>
    <property type="molecule type" value="Genomic_DNA"/>
</dbReference>
<dbReference type="InterPro" id="IPR013757">
    <property type="entry name" value="Topo_IIA_A_a_sf"/>
</dbReference>
<dbReference type="FunFam" id="3.90.199.10:FF:000002">
    <property type="entry name" value="DNA topoisomerase 2"/>
    <property type="match status" value="1"/>
</dbReference>
<evidence type="ECO:0000256" key="11">
    <source>
        <dbReference type="ARBA" id="ARBA00023235"/>
    </source>
</evidence>
<comment type="similarity">
    <text evidence="4 13">Belongs to the type II topoisomerase family.</text>
</comment>
<evidence type="ECO:0000256" key="4">
    <source>
        <dbReference type="ARBA" id="ARBA00011080"/>
    </source>
</evidence>
<dbReference type="CDD" id="cd03365">
    <property type="entry name" value="TOPRIM_TopoIIA"/>
    <property type="match status" value="1"/>
</dbReference>
<gene>
    <name evidence="17" type="ORF">CHC_T00006305001</name>
</gene>
<dbReference type="PANTHER" id="PTHR10169:SF38">
    <property type="entry name" value="DNA TOPOISOMERASE 2"/>
    <property type="match status" value="1"/>
</dbReference>
<comment type="catalytic activity">
    <reaction evidence="1 12 13">
        <text>ATP-dependent breakage, passage and rejoining of double-stranded DNA.</text>
        <dbReference type="EC" id="5.6.2.2"/>
    </reaction>
</comment>
<dbReference type="Gene3D" id="3.40.50.670">
    <property type="match status" value="1"/>
</dbReference>
<dbReference type="InterPro" id="IPR013758">
    <property type="entry name" value="Topo_IIA_A/C_ab"/>
</dbReference>
<evidence type="ECO:0000256" key="13">
    <source>
        <dbReference type="RuleBase" id="RU362094"/>
    </source>
</evidence>
<evidence type="ECO:0000256" key="8">
    <source>
        <dbReference type="ARBA" id="ARBA00022842"/>
    </source>
</evidence>
<evidence type="ECO:0000259" key="16">
    <source>
        <dbReference type="PROSITE" id="PS52040"/>
    </source>
</evidence>
<dbReference type="Pfam" id="PF00521">
    <property type="entry name" value="DNA_topoisoIV"/>
    <property type="match status" value="1"/>
</dbReference>
<dbReference type="Gene3D" id="1.10.268.10">
    <property type="entry name" value="Topoisomerase, domain 3"/>
    <property type="match status" value="1"/>
</dbReference>
<organism evidence="17 18">
    <name type="scientific">Chondrus crispus</name>
    <name type="common">Carrageen Irish moss</name>
    <name type="synonym">Polymorpha crispa</name>
    <dbReference type="NCBI Taxonomy" id="2769"/>
    <lineage>
        <taxon>Eukaryota</taxon>
        <taxon>Rhodophyta</taxon>
        <taxon>Florideophyceae</taxon>
        <taxon>Rhodymeniophycidae</taxon>
        <taxon>Gigartinales</taxon>
        <taxon>Gigartinaceae</taxon>
        <taxon>Chondrus</taxon>
    </lineage>
</organism>
<evidence type="ECO:0000256" key="7">
    <source>
        <dbReference type="ARBA" id="ARBA00022840"/>
    </source>
</evidence>
<evidence type="ECO:0000256" key="5">
    <source>
        <dbReference type="ARBA" id="ARBA00022723"/>
    </source>
</evidence>
<dbReference type="InterPro" id="IPR001241">
    <property type="entry name" value="Topo_IIA"/>
</dbReference>
<dbReference type="PRINTS" id="PR00418">
    <property type="entry name" value="TPI2FAMILY"/>
</dbReference>
<feature type="compositionally biased region" description="Acidic residues" evidence="14">
    <location>
        <begin position="1401"/>
        <end position="1427"/>
    </location>
</feature>
<evidence type="ECO:0000256" key="10">
    <source>
        <dbReference type="ARBA" id="ARBA00023125"/>
    </source>
</evidence>
<feature type="region of interest" description="Disordered" evidence="14">
    <location>
        <begin position="971"/>
        <end position="997"/>
    </location>
</feature>
<dbReference type="GO" id="GO:0005634">
    <property type="term" value="C:nucleus"/>
    <property type="evidence" value="ECO:0007669"/>
    <property type="project" value="TreeGrafter"/>
</dbReference>
<keyword evidence="8" id="KW-0460">Magnesium</keyword>
<dbReference type="InterPro" id="IPR036890">
    <property type="entry name" value="HATPase_C_sf"/>
</dbReference>
<evidence type="ECO:0000313" key="17">
    <source>
        <dbReference type="EMBL" id="CDF38122.1"/>
    </source>
</evidence>
<dbReference type="STRING" id="2769.R7QHX8"/>
<dbReference type="GO" id="GO:0006265">
    <property type="term" value="P:DNA topological change"/>
    <property type="evidence" value="ECO:0007669"/>
    <property type="project" value="UniProtKB-UniRule"/>
</dbReference>
<dbReference type="InterPro" id="IPR006171">
    <property type="entry name" value="TOPRIM_dom"/>
</dbReference>
<feature type="compositionally biased region" description="Basic and acidic residues" evidence="14">
    <location>
        <begin position="1318"/>
        <end position="1328"/>
    </location>
</feature>
<dbReference type="SMART" id="SM00434">
    <property type="entry name" value="TOP4c"/>
    <property type="match status" value="1"/>
</dbReference>
<dbReference type="PROSITE" id="PS52040">
    <property type="entry name" value="TOPO_IIA"/>
    <property type="match status" value="1"/>
</dbReference>
<dbReference type="PhylomeDB" id="R7QHX8"/>
<dbReference type="GO" id="GO:0000712">
    <property type="term" value="P:resolution of meiotic recombination intermediates"/>
    <property type="evidence" value="ECO:0007669"/>
    <property type="project" value="TreeGrafter"/>
</dbReference>
<dbReference type="FunFam" id="3.40.50.670:FF:000001">
    <property type="entry name" value="DNA topoisomerase 2"/>
    <property type="match status" value="2"/>
</dbReference>
<keyword evidence="11 12" id="KW-0413">Isomerase</keyword>
<dbReference type="GO" id="GO:0000819">
    <property type="term" value="P:sister chromatid segregation"/>
    <property type="evidence" value="ECO:0007669"/>
    <property type="project" value="TreeGrafter"/>
</dbReference>
<dbReference type="InterPro" id="IPR018522">
    <property type="entry name" value="TopoIIA_CS"/>
</dbReference>
<dbReference type="Gene3D" id="3.30.1490.30">
    <property type="match status" value="1"/>
</dbReference>
<evidence type="ECO:0000256" key="1">
    <source>
        <dbReference type="ARBA" id="ARBA00000185"/>
    </source>
</evidence>
<dbReference type="GO" id="GO:0003918">
    <property type="term" value="F:DNA topoisomerase type II (double strand cut, ATP-hydrolyzing) activity"/>
    <property type="evidence" value="ECO:0007669"/>
    <property type="project" value="UniProtKB-UniRule"/>
</dbReference>
<dbReference type="SUPFAM" id="SSF56719">
    <property type="entry name" value="Type II DNA topoisomerase"/>
    <property type="match status" value="1"/>
</dbReference>
<feature type="compositionally biased region" description="Basic residues" evidence="14">
    <location>
        <begin position="1385"/>
        <end position="1394"/>
    </location>
</feature>
<dbReference type="GO" id="GO:0003677">
    <property type="term" value="F:DNA binding"/>
    <property type="evidence" value="ECO:0007669"/>
    <property type="project" value="UniProtKB-UniRule"/>
</dbReference>
<dbReference type="Proteomes" id="UP000012073">
    <property type="component" value="Unassembled WGS sequence"/>
</dbReference>
<dbReference type="InterPro" id="IPR014721">
    <property type="entry name" value="Ribsml_uS5_D2-typ_fold_subgr"/>
</dbReference>
<evidence type="ECO:0000256" key="12">
    <source>
        <dbReference type="PROSITE-ProRule" id="PRU01384"/>
    </source>
</evidence>
<keyword evidence="7 13" id="KW-0067">ATP-binding</keyword>
<dbReference type="GO" id="GO:0005524">
    <property type="term" value="F:ATP binding"/>
    <property type="evidence" value="ECO:0007669"/>
    <property type="project" value="UniProtKB-UniRule"/>
</dbReference>
<dbReference type="PANTHER" id="PTHR10169">
    <property type="entry name" value="DNA TOPOISOMERASE/GYRASE"/>
    <property type="match status" value="1"/>
</dbReference>
<accession>R7QHX8</accession>
<dbReference type="Gene3D" id="3.90.199.10">
    <property type="entry name" value="Topoisomerase II, domain 5"/>
    <property type="match status" value="1"/>
</dbReference>
<dbReference type="InterPro" id="IPR002205">
    <property type="entry name" value="Topo_IIA_dom_A"/>
</dbReference>
<dbReference type="FunFam" id="3.30.230.10:FF:000008">
    <property type="entry name" value="DNA topoisomerase 2"/>
    <property type="match status" value="1"/>
</dbReference>
<dbReference type="SUPFAM" id="SSF54211">
    <property type="entry name" value="Ribosomal protein S5 domain 2-like"/>
    <property type="match status" value="1"/>
</dbReference>
<dbReference type="Gene3D" id="3.30.230.10">
    <property type="match status" value="1"/>
</dbReference>
<dbReference type="InterPro" id="IPR001154">
    <property type="entry name" value="TopoII_euk"/>
</dbReference>
<evidence type="ECO:0000256" key="6">
    <source>
        <dbReference type="ARBA" id="ARBA00022741"/>
    </source>
</evidence>
<dbReference type="SUPFAM" id="SSF55874">
    <property type="entry name" value="ATPase domain of HSP90 chaperone/DNA topoisomerase II/histidine kinase"/>
    <property type="match status" value="1"/>
</dbReference>
<feature type="region of interest" description="Disordered" evidence="14">
    <location>
        <begin position="1114"/>
        <end position="1427"/>
    </location>
</feature>
<feature type="active site" description="O-(5'-phospho-DNA)-tyrosine intermediate" evidence="12">
    <location>
        <position position="686"/>
    </location>
</feature>
<feature type="domain" description="Topo IIA-type catalytic" evidence="16">
    <location>
        <begin position="595"/>
        <end position="1046"/>
    </location>
</feature>
<evidence type="ECO:0000256" key="2">
    <source>
        <dbReference type="ARBA" id="ARBA00001913"/>
    </source>
</evidence>
<comment type="subunit">
    <text evidence="13">Homodimer.</text>
</comment>
<feature type="compositionally biased region" description="Basic residues" evidence="14">
    <location>
        <begin position="1189"/>
        <end position="1199"/>
    </location>
</feature>
<dbReference type="InterPro" id="IPR013759">
    <property type="entry name" value="Topo_IIA_B_C"/>
</dbReference>
<feature type="compositionally biased region" description="Basic residues" evidence="14">
    <location>
        <begin position="1219"/>
        <end position="1231"/>
    </location>
</feature>
<dbReference type="InterPro" id="IPR034157">
    <property type="entry name" value="TOPRIM_TopoII"/>
</dbReference>